<reference evidence="9" key="1">
    <citation type="submission" date="2008-06" db="EMBL/GenBank/DDBJ databases">
        <authorList>
            <person name="Lorenzi H."/>
            <person name="Inman J."/>
            <person name="Miller J."/>
            <person name="Schobel S."/>
            <person name="Amedeo P."/>
            <person name="Caler E.V."/>
            <person name="da Silva J."/>
        </authorList>
    </citation>
    <scope>NUCLEOTIDE SEQUENCE [LARGE SCALE GENOMIC DNA]</scope>
    <source>
        <strain evidence="9">RN66</strain>
    </source>
</reference>
<evidence type="ECO:0008006" key="11">
    <source>
        <dbReference type="Google" id="ProtNLM"/>
    </source>
</evidence>
<dbReference type="EMBL" id="DS989729">
    <property type="protein sequence ID" value="EEA06409.1"/>
    <property type="molecule type" value="Genomic_DNA"/>
</dbReference>
<keyword evidence="10" id="KW-1185">Reference proteome</keyword>
<dbReference type="Gene3D" id="1.20.1250.20">
    <property type="entry name" value="MFS general substrate transporter like domains"/>
    <property type="match status" value="1"/>
</dbReference>
<evidence type="ECO:0000256" key="1">
    <source>
        <dbReference type="ARBA" id="ARBA00004141"/>
    </source>
</evidence>
<keyword evidence="6 8" id="KW-1133">Transmembrane helix</keyword>
<dbReference type="GO" id="GO:0006865">
    <property type="term" value="P:amino acid transport"/>
    <property type="evidence" value="ECO:0007669"/>
    <property type="project" value="UniProtKB-KW"/>
</dbReference>
<feature type="transmembrane region" description="Helical" evidence="8">
    <location>
        <begin position="335"/>
        <end position="353"/>
    </location>
</feature>
<feature type="transmembrane region" description="Helical" evidence="8">
    <location>
        <begin position="180"/>
        <end position="201"/>
    </location>
</feature>
<evidence type="ECO:0000256" key="2">
    <source>
        <dbReference type="ARBA" id="ARBA00006595"/>
    </source>
</evidence>
<feature type="transmembrane region" description="Helical" evidence="8">
    <location>
        <begin position="238"/>
        <end position="259"/>
    </location>
</feature>
<dbReference type="SUPFAM" id="SSF103473">
    <property type="entry name" value="MFS general substrate transporter"/>
    <property type="match status" value="1"/>
</dbReference>
<accession>B6ADW8</accession>
<evidence type="ECO:0000256" key="7">
    <source>
        <dbReference type="ARBA" id="ARBA00023136"/>
    </source>
</evidence>
<dbReference type="AlphaFoldDB" id="B6ADW8"/>
<comment type="similarity">
    <text evidence="2">Belongs to the SLC43A transporter (TC 2.A.1.44) family.</text>
</comment>
<dbReference type="InterPro" id="IPR036259">
    <property type="entry name" value="MFS_trans_sf"/>
</dbReference>
<organism evidence="9 10">
    <name type="scientific">Cryptosporidium muris (strain RN66)</name>
    <dbReference type="NCBI Taxonomy" id="441375"/>
    <lineage>
        <taxon>Eukaryota</taxon>
        <taxon>Sar</taxon>
        <taxon>Alveolata</taxon>
        <taxon>Apicomplexa</taxon>
        <taxon>Conoidasida</taxon>
        <taxon>Coccidia</taxon>
        <taxon>Eucoccidiorida</taxon>
        <taxon>Eimeriorina</taxon>
        <taxon>Cryptosporidiidae</taxon>
        <taxon>Cryptosporidium</taxon>
    </lineage>
</organism>
<proteinExistence type="inferred from homology"/>
<keyword evidence="3" id="KW-0813">Transport</keyword>
<evidence type="ECO:0000313" key="9">
    <source>
        <dbReference type="EMBL" id="EEA06409.1"/>
    </source>
</evidence>
<comment type="subcellular location">
    <subcellularLocation>
        <location evidence="1">Membrane</location>
        <topology evidence="1">Multi-pass membrane protein</topology>
    </subcellularLocation>
</comment>
<evidence type="ECO:0000256" key="8">
    <source>
        <dbReference type="SAM" id="Phobius"/>
    </source>
</evidence>
<feature type="transmembrane region" description="Helical" evidence="8">
    <location>
        <begin position="271"/>
        <end position="290"/>
    </location>
</feature>
<feature type="transmembrane region" description="Helical" evidence="8">
    <location>
        <begin position="91"/>
        <end position="108"/>
    </location>
</feature>
<evidence type="ECO:0000256" key="3">
    <source>
        <dbReference type="ARBA" id="ARBA00022448"/>
    </source>
</evidence>
<dbReference type="GeneID" id="6995855"/>
<dbReference type="eggNOG" id="ENOG502SAKG">
    <property type="taxonomic scope" value="Eukaryota"/>
</dbReference>
<evidence type="ECO:0000313" key="10">
    <source>
        <dbReference type="Proteomes" id="UP000001460"/>
    </source>
</evidence>
<keyword evidence="4 8" id="KW-0812">Transmembrane</keyword>
<dbReference type="Proteomes" id="UP000001460">
    <property type="component" value="Unassembled WGS sequence"/>
</dbReference>
<protein>
    <recommendedName>
        <fullName evidence="11">Major facilitator superfamily protein</fullName>
    </recommendedName>
</protein>
<dbReference type="GO" id="GO:0016020">
    <property type="term" value="C:membrane"/>
    <property type="evidence" value="ECO:0007669"/>
    <property type="project" value="UniProtKB-SubCell"/>
</dbReference>
<dbReference type="RefSeq" id="XP_002140758.1">
    <property type="nucleotide sequence ID" value="XM_002140722.1"/>
</dbReference>
<evidence type="ECO:0000256" key="4">
    <source>
        <dbReference type="ARBA" id="ARBA00022692"/>
    </source>
</evidence>
<feature type="transmembrane region" description="Helical" evidence="8">
    <location>
        <begin position="207"/>
        <end position="231"/>
    </location>
</feature>
<dbReference type="PANTHER" id="PTHR20772:SF2">
    <property type="entry name" value="PROTEIN FMP42"/>
    <property type="match status" value="1"/>
</dbReference>
<feature type="transmembrane region" description="Helical" evidence="8">
    <location>
        <begin position="384"/>
        <end position="404"/>
    </location>
</feature>
<evidence type="ECO:0000256" key="5">
    <source>
        <dbReference type="ARBA" id="ARBA00022970"/>
    </source>
</evidence>
<dbReference type="OrthoDB" id="330047at2759"/>
<keyword evidence="7 8" id="KW-0472">Membrane</keyword>
<dbReference type="PANTHER" id="PTHR20772">
    <property type="entry name" value="PROTEIN FMP42"/>
    <property type="match status" value="1"/>
</dbReference>
<feature type="transmembrane region" description="Helical" evidence="8">
    <location>
        <begin position="500"/>
        <end position="522"/>
    </location>
</feature>
<evidence type="ECO:0000256" key="6">
    <source>
        <dbReference type="ARBA" id="ARBA00022989"/>
    </source>
</evidence>
<sequence>MPFKYKFLLLLFSFFLFLIFTILFSENLLYFWRLIAPNELEEYYFLIIIEFERIKKKVNKEDMLEDKRDHFEDISLTGKSGTQIPYGLNRYVLLIIYCLFCALTTSAIQQNICIRLILVKLGAYEWLCDPNSIENLPTGAKCRLQDNRLTTCWTAGIMAPNLVLSVLGFGRLFDYIGPKYTGITGQVMFMLGILIFCISNVNLPLYPLGFILIGIPQGPIFNSVISIANLFPNHSNQIISLLSTMGDLSASVFYCIYYIHEYSKANLKGILIFYALFVCGSLTLVAIFLIPKISFERYIDNNENIMDNESHRLSIETDSSSESNKSSIKPYLHSASFKTQLISSYFLLLLPYFTLTVFRSDSIKACLDAFLLESNPENINEVRYHMSIFSTIQCFSFIFSLANGFVMDFIGVAKGLILQNTFGVIVSLFFTFPNGSTRILSFFIYFAYSSCIYAAAYCYLAKCFGFSNINFLMALITGPVGFLYIVIPLMYSHLDSSNYFYFHLFYVGISILMYITPINMLINKPENYKPKVLMTDTKSVLISVNRNNDETEQCNV</sequence>
<gene>
    <name evidence="9" type="ORF">CMU_009010</name>
</gene>
<keyword evidence="5" id="KW-0029">Amino-acid transport</keyword>
<name>B6ADW8_CRYMR</name>
<dbReference type="OMA" id="IQMLRLN"/>
<feature type="transmembrane region" description="Helical" evidence="8">
    <location>
        <begin position="472"/>
        <end position="494"/>
    </location>
</feature>
<dbReference type="InterPro" id="IPR052599">
    <property type="entry name" value="SLC43A_AATransporter"/>
</dbReference>
<dbReference type="VEuPathDB" id="CryptoDB:CMU_009010"/>
<feature type="transmembrane region" description="Helical" evidence="8">
    <location>
        <begin position="439"/>
        <end position="460"/>
    </location>
</feature>